<protein>
    <recommendedName>
        <fullName evidence="4">Haem-binding domain-containing protein</fullName>
    </recommendedName>
</protein>
<name>A0A7H0VIN0_9FLAO</name>
<gene>
    <name evidence="2" type="ORF">H4K34_06975</name>
</gene>
<reference evidence="2 3" key="1">
    <citation type="submission" date="2020-08" db="EMBL/GenBank/DDBJ databases">
        <title>Croceimicrobium hydrocarbonivorans gen. nov., sp. nov., a novel marine bacterium isolated from a bacterial consortium that degrades polyethylene terephthalate.</title>
        <authorList>
            <person name="Liu R."/>
        </authorList>
    </citation>
    <scope>NUCLEOTIDE SEQUENCE [LARGE SCALE GENOMIC DNA]</scope>
    <source>
        <strain evidence="2 3">A20-9</strain>
    </source>
</reference>
<evidence type="ECO:0000313" key="2">
    <source>
        <dbReference type="EMBL" id="QNR25578.1"/>
    </source>
</evidence>
<dbReference type="Proteomes" id="UP000516305">
    <property type="component" value="Chromosome"/>
</dbReference>
<feature type="signal peptide" evidence="1">
    <location>
        <begin position="1"/>
        <end position="25"/>
    </location>
</feature>
<keyword evidence="3" id="KW-1185">Reference proteome</keyword>
<dbReference type="EMBL" id="CP060139">
    <property type="protein sequence ID" value="QNR25578.1"/>
    <property type="molecule type" value="Genomic_DNA"/>
</dbReference>
<dbReference type="RefSeq" id="WP_210760105.1">
    <property type="nucleotide sequence ID" value="NZ_CP060139.1"/>
</dbReference>
<keyword evidence="1" id="KW-0732">Signal</keyword>
<sequence>MSTNFQAFKWLIIFLLLAKASQAQSLPEDGPYPLLKDEALVVLKNNCNTCHKRMNPSKLFTEENMEEFAPLIHEQVFVKKRMPLGFWNKLEEEDAEKLRRWIKANAKRKAS</sequence>
<evidence type="ECO:0000256" key="1">
    <source>
        <dbReference type="SAM" id="SignalP"/>
    </source>
</evidence>
<evidence type="ECO:0000313" key="3">
    <source>
        <dbReference type="Proteomes" id="UP000516305"/>
    </source>
</evidence>
<dbReference type="KEGG" id="chyd:H4K34_06975"/>
<organism evidence="2 3">
    <name type="scientific">Croceimicrobium hydrocarbonivorans</name>
    <dbReference type="NCBI Taxonomy" id="2761580"/>
    <lineage>
        <taxon>Bacteria</taxon>
        <taxon>Pseudomonadati</taxon>
        <taxon>Bacteroidota</taxon>
        <taxon>Flavobacteriia</taxon>
        <taxon>Flavobacteriales</taxon>
        <taxon>Owenweeksiaceae</taxon>
        <taxon>Croceimicrobium</taxon>
    </lineage>
</organism>
<feature type="chain" id="PRO_5028942090" description="Haem-binding domain-containing protein" evidence="1">
    <location>
        <begin position="26"/>
        <end position="111"/>
    </location>
</feature>
<evidence type="ECO:0008006" key="4">
    <source>
        <dbReference type="Google" id="ProtNLM"/>
    </source>
</evidence>
<proteinExistence type="predicted"/>
<dbReference type="AlphaFoldDB" id="A0A7H0VIN0"/>
<accession>A0A7H0VIN0</accession>